<dbReference type="Gene3D" id="3.50.50.60">
    <property type="entry name" value="FAD/NAD(P)-binding domain"/>
    <property type="match status" value="2"/>
</dbReference>
<dbReference type="Pfam" id="PF18267">
    <property type="entry name" value="Rubredoxin_C"/>
    <property type="match status" value="1"/>
</dbReference>
<proteinExistence type="predicted"/>
<evidence type="ECO:0000256" key="3">
    <source>
        <dbReference type="ARBA" id="ARBA00022827"/>
    </source>
</evidence>
<dbReference type="EMBL" id="FQZB01000023">
    <property type="protein sequence ID" value="SHK68422.1"/>
    <property type="molecule type" value="Genomic_DNA"/>
</dbReference>
<organism evidence="6 7">
    <name type="scientific">Clostridium cavendishii DSM 21758</name>
    <dbReference type="NCBI Taxonomy" id="1121302"/>
    <lineage>
        <taxon>Bacteria</taxon>
        <taxon>Bacillati</taxon>
        <taxon>Bacillota</taxon>
        <taxon>Clostridia</taxon>
        <taxon>Eubacteriales</taxon>
        <taxon>Clostridiaceae</taxon>
        <taxon>Clostridium</taxon>
    </lineage>
</organism>
<feature type="domain" description="FAD/NAD(P)-binding" evidence="4">
    <location>
        <begin position="2"/>
        <end position="290"/>
    </location>
</feature>
<dbReference type="RefSeq" id="WP_072993155.1">
    <property type="nucleotide sequence ID" value="NZ_FQZB01000023.1"/>
</dbReference>
<dbReference type="AlphaFoldDB" id="A0A1M6UGR9"/>
<dbReference type="InterPro" id="IPR023753">
    <property type="entry name" value="FAD/NAD-binding_dom"/>
</dbReference>
<accession>A0A1M6UGR9</accession>
<keyword evidence="3" id="KW-0274">FAD</keyword>
<name>A0A1M6UGR9_9CLOT</name>
<dbReference type="PANTHER" id="PTHR43429:SF3">
    <property type="entry name" value="NITRITE REDUCTASE [NAD(P)H]"/>
    <property type="match status" value="1"/>
</dbReference>
<evidence type="ECO:0000313" key="7">
    <source>
        <dbReference type="Proteomes" id="UP000184310"/>
    </source>
</evidence>
<keyword evidence="2" id="KW-0285">Flavoprotein</keyword>
<evidence type="ECO:0000256" key="2">
    <source>
        <dbReference type="ARBA" id="ARBA00022630"/>
    </source>
</evidence>
<dbReference type="OrthoDB" id="9807946at2"/>
<dbReference type="STRING" id="1121302.SAMN02745163_04268"/>
<gene>
    <name evidence="6" type="ORF">SAMN02745163_04268</name>
</gene>
<dbReference type="Gene3D" id="3.30.390.30">
    <property type="match status" value="1"/>
</dbReference>
<feature type="domain" description="NADH-rubredoxin oxidoreductase C-terminal" evidence="5">
    <location>
        <begin position="312"/>
        <end position="377"/>
    </location>
</feature>
<dbReference type="Proteomes" id="UP000184310">
    <property type="component" value="Unassembled WGS sequence"/>
</dbReference>
<dbReference type="PRINTS" id="PR00368">
    <property type="entry name" value="FADPNR"/>
</dbReference>
<dbReference type="PANTHER" id="PTHR43429">
    <property type="entry name" value="PYRIDINE NUCLEOTIDE-DISULFIDE OXIDOREDUCTASE DOMAIN-CONTAINING"/>
    <property type="match status" value="1"/>
</dbReference>
<comment type="cofactor">
    <cofactor evidence="1">
        <name>FAD</name>
        <dbReference type="ChEBI" id="CHEBI:57692"/>
    </cofactor>
</comment>
<sequence>MNYVIIGASAAGITAAKTLRKLDKYSSITIVSKDEEVYSRCMLHLVIGGIRDTKGISFIEDDFFSKYNINWIKGTEVINLNVEDKIIVTKDDKSIAYDKLLIASGASSTIPPIEGLRECENVYVLRNIEDALQIKESLTKIKSAIIIGGGLVAIDAAYGLIEKGIKVKIVEMAPRILPLQLDEESSKVYKTEIIKHGGEIYTGVGVTKAIINESSMVQGVELRDGSIINGDIVIVAAGVRANTSFINEDSKKMNRGIIINSKCETSYKDVYAAGDVIGKIGIWPLAVKQATVAAYNMSGHEKYIDDEFGFKNSMNFFGVPSVSIGLINAPDDSYNVDIFKRGNVYKKIIHKDDVIYGAILQGDISYCGVLAELIKNKHSIQKINKNIFDIDYSDFFNIKRDGAFSY</sequence>
<evidence type="ECO:0000313" key="6">
    <source>
        <dbReference type="EMBL" id="SHK68422.1"/>
    </source>
</evidence>
<dbReference type="Pfam" id="PF07992">
    <property type="entry name" value="Pyr_redox_2"/>
    <property type="match status" value="1"/>
</dbReference>
<evidence type="ECO:0000259" key="5">
    <source>
        <dbReference type="Pfam" id="PF18267"/>
    </source>
</evidence>
<evidence type="ECO:0000259" key="4">
    <source>
        <dbReference type="Pfam" id="PF07992"/>
    </source>
</evidence>
<keyword evidence="7" id="KW-1185">Reference proteome</keyword>
<protein>
    <submittedName>
        <fullName evidence="6">Pyridine nucleotide-disulphide oxidoreductase</fullName>
    </submittedName>
</protein>
<dbReference type="GO" id="GO:0016491">
    <property type="term" value="F:oxidoreductase activity"/>
    <property type="evidence" value="ECO:0007669"/>
    <property type="project" value="InterPro"/>
</dbReference>
<dbReference type="InterPro" id="IPR041575">
    <property type="entry name" value="Rubredoxin_C"/>
</dbReference>
<dbReference type="InterPro" id="IPR036188">
    <property type="entry name" value="FAD/NAD-bd_sf"/>
</dbReference>
<evidence type="ECO:0000256" key="1">
    <source>
        <dbReference type="ARBA" id="ARBA00001974"/>
    </source>
</evidence>
<dbReference type="SUPFAM" id="SSF51905">
    <property type="entry name" value="FAD/NAD(P)-binding domain"/>
    <property type="match status" value="1"/>
</dbReference>
<dbReference type="InterPro" id="IPR050260">
    <property type="entry name" value="FAD-bd_OxRdtase"/>
</dbReference>
<dbReference type="InterPro" id="IPR016156">
    <property type="entry name" value="FAD/NAD-linked_Rdtase_dimer_sf"/>
</dbReference>
<reference evidence="6 7" key="1">
    <citation type="submission" date="2016-11" db="EMBL/GenBank/DDBJ databases">
        <authorList>
            <person name="Jaros S."/>
            <person name="Januszkiewicz K."/>
            <person name="Wedrychowicz H."/>
        </authorList>
    </citation>
    <scope>NUCLEOTIDE SEQUENCE [LARGE SCALE GENOMIC DNA]</scope>
    <source>
        <strain evidence="6 7">DSM 21758</strain>
    </source>
</reference>
<dbReference type="PRINTS" id="PR00411">
    <property type="entry name" value="PNDRDTASEI"/>
</dbReference>